<gene>
    <name evidence="1" type="ORF">B0H16DRAFT_168137</name>
</gene>
<accession>A0AAD7JXF8</accession>
<reference evidence="1" key="1">
    <citation type="submission" date="2023-03" db="EMBL/GenBank/DDBJ databases">
        <title>Massive genome expansion in bonnet fungi (Mycena s.s.) driven by repeated elements and novel gene families across ecological guilds.</title>
        <authorList>
            <consortium name="Lawrence Berkeley National Laboratory"/>
            <person name="Harder C.B."/>
            <person name="Miyauchi S."/>
            <person name="Viragh M."/>
            <person name="Kuo A."/>
            <person name="Thoen E."/>
            <person name="Andreopoulos B."/>
            <person name="Lu D."/>
            <person name="Skrede I."/>
            <person name="Drula E."/>
            <person name="Henrissat B."/>
            <person name="Morin E."/>
            <person name="Kohler A."/>
            <person name="Barry K."/>
            <person name="LaButti K."/>
            <person name="Morin E."/>
            <person name="Salamov A."/>
            <person name="Lipzen A."/>
            <person name="Mereny Z."/>
            <person name="Hegedus B."/>
            <person name="Baldrian P."/>
            <person name="Stursova M."/>
            <person name="Weitz H."/>
            <person name="Taylor A."/>
            <person name="Grigoriev I.V."/>
            <person name="Nagy L.G."/>
            <person name="Martin F."/>
            <person name="Kauserud H."/>
        </authorList>
    </citation>
    <scope>NUCLEOTIDE SEQUENCE</scope>
    <source>
        <strain evidence="1">CBHHK182m</strain>
    </source>
</reference>
<sequence>MYSALTAGECKARAQPALALLFTVAPPTLALPFPFPFTTAAADADPEPDALPLPFRRPPALHVDPAAAAVSSRILDPGTCGGYGVYFGVAVGVGQT</sequence>
<protein>
    <submittedName>
        <fullName evidence="1">Uncharacterized protein</fullName>
    </submittedName>
</protein>
<organism evidence="1 2">
    <name type="scientific">Mycena metata</name>
    <dbReference type="NCBI Taxonomy" id="1033252"/>
    <lineage>
        <taxon>Eukaryota</taxon>
        <taxon>Fungi</taxon>
        <taxon>Dikarya</taxon>
        <taxon>Basidiomycota</taxon>
        <taxon>Agaricomycotina</taxon>
        <taxon>Agaricomycetes</taxon>
        <taxon>Agaricomycetidae</taxon>
        <taxon>Agaricales</taxon>
        <taxon>Marasmiineae</taxon>
        <taxon>Mycenaceae</taxon>
        <taxon>Mycena</taxon>
    </lineage>
</organism>
<dbReference type="EMBL" id="JARKIB010000014">
    <property type="protein sequence ID" value="KAJ7772329.1"/>
    <property type="molecule type" value="Genomic_DNA"/>
</dbReference>
<keyword evidence="2" id="KW-1185">Reference proteome</keyword>
<comment type="caution">
    <text evidence="1">The sequence shown here is derived from an EMBL/GenBank/DDBJ whole genome shotgun (WGS) entry which is preliminary data.</text>
</comment>
<proteinExistence type="predicted"/>
<dbReference type="AlphaFoldDB" id="A0AAD7JXF8"/>
<evidence type="ECO:0000313" key="2">
    <source>
        <dbReference type="Proteomes" id="UP001215598"/>
    </source>
</evidence>
<dbReference type="Proteomes" id="UP001215598">
    <property type="component" value="Unassembled WGS sequence"/>
</dbReference>
<name>A0AAD7JXF8_9AGAR</name>
<evidence type="ECO:0000313" key="1">
    <source>
        <dbReference type="EMBL" id="KAJ7772329.1"/>
    </source>
</evidence>